<keyword evidence="3" id="KW-1185">Reference proteome</keyword>
<name>A0A498C0Y6_9GAMM</name>
<dbReference type="InterPro" id="IPR011008">
    <property type="entry name" value="Dimeric_a/b-barrel"/>
</dbReference>
<dbReference type="PANTHER" id="PTHR34474">
    <property type="entry name" value="SIGNAL TRANSDUCTION PROTEIN TRAP"/>
    <property type="match status" value="1"/>
</dbReference>
<reference evidence="2 3" key="1">
    <citation type="submission" date="2018-10" db="EMBL/GenBank/DDBJ databases">
        <title>Genomic Encyclopedia of Type Strains, Phase IV (KMG-IV): sequencing the most valuable type-strain genomes for metagenomic binning, comparative biology and taxonomic classification.</title>
        <authorList>
            <person name="Goeker M."/>
        </authorList>
    </citation>
    <scope>NUCLEOTIDE SEQUENCE [LARGE SCALE GENOMIC DNA]</scope>
    <source>
        <strain evidence="2 3">DSM 12769</strain>
    </source>
</reference>
<evidence type="ECO:0000259" key="1">
    <source>
        <dbReference type="PROSITE" id="PS51725"/>
    </source>
</evidence>
<dbReference type="Proteomes" id="UP000275461">
    <property type="component" value="Unassembled WGS sequence"/>
</dbReference>
<sequence>MFVVTNRVPVAEGYRSEFEARFRNRAGQIEQNPGFISMRIMRPARDGHPYLVQTTWESREAFDQWVGSDDFRQAHANPMPKSAFDGPSEMEMHEVIISADRPDR</sequence>
<proteinExistence type="predicted"/>
<dbReference type="EMBL" id="RCDA01000002">
    <property type="protein sequence ID" value="RLK48779.1"/>
    <property type="molecule type" value="Genomic_DNA"/>
</dbReference>
<gene>
    <name evidence="2" type="ORF">DFR31_1891</name>
</gene>
<dbReference type="Gene3D" id="3.30.70.100">
    <property type="match status" value="1"/>
</dbReference>
<dbReference type="InterPro" id="IPR007138">
    <property type="entry name" value="ABM_dom"/>
</dbReference>
<comment type="caution">
    <text evidence="2">The sequence shown here is derived from an EMBL/GenBank/DDBJ whole genome shotgun (WGS) entry which is preliminary data.</text>
</comment>
<keyword evidence="2" id="KW-0503">Monooxygenase</keyword>
<evidence type="ECO:0000313" key="3">
    <source>
        <dbReference type="Proteomes" id="UP000275461"/>
    </source>
</evidence>
<dbReference type="GO" id="GO:0004497">
    <property type="term" value="F:monooxygenase activity"/>
    <property type="evidence" value="ECO:0007669"/>
    <property type="project" value="UniProtKB-KW"/>
</dbReference>
<feature type="domain" description="ABM" evidence="1">
    <location>
        <begin position="2"/>
        <end position="92"/>
    </location>
</feature>
<dbReference type="RefSeq" id="WP_121442416.1">
    <property type="nucleotide sequence ID" value="NZ_RCDA01000002.1"/>
</dbReference>
<dbReference type="InterPro" id="IPR050404">
    <property type="entry name" value="Heme-degrading_MO"/>
</dbReference>
<dbReference type="PANTHER" id="PTHR34474:SF2">
    <property type="entry name" value="SIGNAL TRANSDUCTION PROTEIN TRAP"/>
    <property type="match status" value="1"/>
</dbReference>
<evidence type="ECO:0000313" key="2">
    <source>
        <dbReference type="EMBL" id="RLK48779.1"/>
    </source>
</evidence>
<accession>A0A498C0Y6</accession>
<dbReference type="OrthoDB" id="9798115at2"/>
<dbReference type="PROSITE" id="PS51725">
    <property type="entry name" value="ABM"/>
    <property type="match status" value="1"/>
</dbReference>
<dbReference type="Pfam" id="PF03992">
    <property type="entry name" value="ABM"/>
    <property type="match status" value="1"/>
</dbReference>
<dbReference type="SUPFAM" id="SSF54909">
    <property type="entry name" value="Dimeric alpha+beta barrel"/>
    <property type="match status" value="1"/>
</dbReference>
<organism evidence="2 3">
    <name type="scientific">Alkalispirillum mobile</name>
    <dbReference type="NCBI Taxonomy" id="85925"/>
    <lineage>
        <taxon>Bacteria</taxon>
        <taxon>Pseudomonadati</taxon>
        <taxon>Pseudomonadota</taxon>
        <taxon>Gammaproteobacteria</taxon>
        <taxon>Chromatiales</taxon>
        <taxon>Ectothiorhodospiraceae</taxon>
        <taxon>Alkalispirillum</taxon>
    </lineage>
</organism>
<protein>
    <submittedName>
        <fullName evidence="2">Heme-degrading monooxygenase HmoA</fullName>
    </submittedName>
</protein>
<dbReference type="AlphaFoldDB" id="A0A498C0Y6"/>
<keyword evidence="2" id="KW-0560">Oxidoreductase</keyword>